<reference evidence="2" key="1">
    <citation type="journal article" date="2022" name="bioRxiv">
        <title>Sequencing and chromosome-scale assembly of the giantPleurodeles waltlgenome.</title>
        <authorList>
            <person name="Brown T."/>
            <person name="Elewa A."/>
            <person name="Iarovenko S."/>
            <person name="Subramanian E."/>
            <person name="Araus A.J."/>
            <person name="Petzold A."/>
            <person name="Susuki M."/>
            <person name="Suzuki K.-i.T."/>
            <person name="Hayashi T."/>
            <person name="Toyoda A."/>
            <person name="Oliveira C."/>
            <person name="Osipova E."/>
            <person name="Leigh N.D."/>
            <person name="Simon A."/>
            <person name="Yun M.H."/>
        </authorList>
    </citation>
    <scope>NUCLEOTIDE SEQUENCE</scope>
    <source>
        <strain evidence="2">20211129_DDA</strain>
        <tissue evidence="2">Liver</tissue>
    </source>
</reference>
<dbReference type="AlphaFoldDB" id="A0AAV7S526"/>
<feature type="compositionally biased region" description="Basic and acidic residues" evidence="1">
    <location>
        <begin position="32"/>
        <end position="58"/>
    </location>
</feature>
<accession>A0AAV7S526</accession>
<evidence type="ECO:0000313" key="2">
    <source>
        <dbReference type="EMBL" id="KAJ1159242.1"/>
    </source>
</evidence>
<protein>
    <submittedName>
        <fullName evidence="2">Uncharacterized protein</fullName>
    </submittedName>
</protein>
<keyword evidence="3" id="KW-1185">Reference proteome</keyword>
<organism evidence="2 3">
    <name type="scientific">Pleurodeles waltl</name>
    <name type="common">Iberian ribbed newt</name>
    <dbReference type="NCBI Taxonomy" id="8319"/>
    <lineage>
        <taxon>Eukaryota</taxon>
        <taxon>Metazoa</taxon>
        <taxon>Chordata</taxon>
        <taxon>Craniata</taxon>
        <taxon>Vertebrata</taxon>
        <taxon>Euteleostomi</taxon>
        <taxon>Amphibia</taxon>
        <taxon>Batrachia</taxon>
        <taxon>Caudata</taxon>
        <taxon>Salamandroidea</taxon>
        <taxon>Salamandridae</taxon>
        <taxon>Pleurodelinae</taxon>
        <taxon>Pleurodeles</taxon>
    </lineage>
</organism>
<evidence type="ECO:0000256" key="1">
    <source>
        <dbReference type="SAM" id="MobiDB-lite"/>
    </source>
</evidence>
<dbReference type="EMBL" id="JANPWB010000009">
    <property type="protein sequence ID" value="KAJ1159242.1"/>
    <property type="molecule type" value="Genomic_DNA"/>
</dbReference>
<feature type="region of interest" description="Disordered" evidence="1">
    <location>
        <begin position="32"/>
        <end position="66"/>
    </location>
</feature>
<sequence length="99" mass="11069">MTGTPRTMSLLTPVYSFCQLCTKVSATCKLEASRHKASKNDQQRPPSEEGPSHQRDAQRTGCPAQSLRQSLEEGLESVTLTRRLNTSVNRQLEIFKSTM</sequence>
<proteinExistence type="predicted"/>
<gene>
    <name evidence="2" type="ORF">NDU88_011910</name>
</gene>
<dbReference type="Proteomes" id="UP001066276">
    <property type="component" value="Chromosome 5"/>
</dbReference>
<evidence type="ECO:0000313" key="3">
    <source>
        <dbReference type="Proteomes" id="UP001066276"/>
    </source>
</evidence>
<name>A0AAV7S526_PLEWA</name>
<comment type="caution">
    <text evidence="2">The sequence shown here is derived from an EMBL/GenBank/DDBJ whole genome shotgun (WGS) entry which is preliminary data.</text>
</comment>